<name>A0A4U5J6X9_9EURY</name>
<dbReference type="GO" id="GO:0045936">
    <property type="term" value="P:negative regulation of phosphate metabolic process"/>
    <property type="evidence" value="ECO:0007669"/>
    <property type="project" value="InterPro"/>
</dbReference>
<dbReference type="PANTHER" id="PTHR42930:SF6">
    <property type="entry name" value="PHOSPHATE REGULATORY PROTEIN-LIKE PROTEIN"/>
    <property type="match status" value="1"/>
</dbReference>
<dbReference type="InterPro" id="IPR038078">
    <property type="entry name" value="PhoU-like_sf"/>
</dbReference>
<dbReference type="Pfam" id="PF04014">
    <property type="entry name" value="MazE_antitoxin"/>
    <property type="match status" value="1"/>
</dbReference>
<feature type="domain" description="SpoVT-AbrB" evidence="1">
    <location>
        <begin position="8"/>
        <end position="54"/>
    </location>
</feature>
<dbReference type="PANTHER" id="PTHR42930">
    <property type="entry name" value="PHOSPHATE-SPECIFIC TRANSPORT SYSTEM ACCESSORY PROTEIN PHOU"/>
    <property type="match status" value="1"/>
</dbReference>
<proteinExistence type="predicted"/>
<evidence type="ECO:0000313" key="2">
    <source>
        <dbReference type="EMBL" id="TKR24374.1"/>
    </source>
</evidence>
<accession>A0A4U5J6X9</accession>
<dbReference type="RefSeq" id="WP_137277608.1">
    <property type="nucleotide sequence ID" value="NZ_QKNX01000010.1"/>
</dbReference>
<dbReference type="SMART" id="SM00966">
    <property type="entry name" value="SpoVT_AbrB"/>
    <property type="match status" value="1"/>
</dbReference>
<dbReference type="AlphaFoldDB" id="A0A4U5J6X9"/>
<dbReference type="InterPro" id="IPR028366">
    <property type="entry name" value="PhoU"/>
</dbReference>
<dbReference type="GO" id="GO:0003677">
    <property type="term" value="F:DNA binding"/>
    <property type="evidence" value="ECO:0007669"/>
    <property type="project" value="InterPro"/>
</dbReference>
<dbReference type="Proteomes" id="UP000308037">
    <property type="component" value="Unassembled WGS sequence"/>
</dbReference>
<evidence type="ECO:0000313" key="3">
    <source>
        <dbReference type="Proteomes" id="UP000308037"/>
    </source>
</evidence>
<dbReference type="Pfam" id="PF01895">
    <property type="entry name" value="PhoU"/>
    <property type="match status" value="1"/>
</dbReference>
<dbReference type="EMBL" id="QKNX01000010">
    <property type="protein sequence ID" value="TKR24374.1"/>
    <property type="molecule type" value="Genomic_DNA"/>
</dbReference>
<dbReference type="InterPro" id="IPR007159">
    <property type="entry name" value="SpoVT-AbrB_dom"/>
</dbReference>
<reference evidence="2 3" key="1">
    <citation type="submission" date="2019-04" db="EMBL/GenBank/DDBJ databases">
        <title>Natronomonas sp. F20-122 a newhaloarchaeon isolated from a saline saltern of Isla Bacuta, Huelva, Spain.</title>
        <authorList>
            <person name="Duran-Viseras A."/>
            <person name="Sanchez-Porro C."/>
            <person name="Ventosa A."/>
        </authorList>
    </citation>
    <scope>NUCLEOTIDE SEQUENCE [LARGE SCALE GENOMIC DNA]</scope>
    <source>
        <strain evidence="2 3">F20-122</strain>
    </source>
</reference>
<comment type="caution">
    <text evidence="2">The sequence shown here is derived from an EMBL/GenBank/DDBJ whole genome shotgun (WGS) entry which is preliminary data.</text>
</comment>
<dbReference type="InterPro" id="IPR026022">
    <property type="entry name" value="PhoU_dom"/>
</dbReference>
<dbReference type="Gene3D" id="1.20.58.220">
    <property type="entry name" value="Phosphate transport system protein phou homolog 2, domain 2"/>
    <property type="match status" value="1"/>
</dbReference>
<keyword evidence="3" id="KW-1185">Reference proteome</keyword>
<organism evidence="2 3">
    <name type="scientific">Natronomonas salsuginis</name>
    <dbReference type="NCBI Taxonomy" id="2217661"/>
    <lineage>
        <taxon>Archaea</taxon>
        <taxon>Methanobacteriati</taxon>
        <taxon>Methanobacteriota</taxon>
        <taxon>Stenosarchaea group</taxon>
        <taxon>Halobacteria</taxon>
        <taxon>Halobacteriales</taxon>
        <taxon>Natronomonadaceae</taxon>
        <taxon>Natronomonas</taxon>
    </lineage>
</organism>
<dbReference type="GO" id="GO:0030643">
    <property type="term" value="P:intracellular phosphate ion homeostasis"/>
    <property type="evidence" value="ECO:0007669"/>
    <property type="project" value="InterPro"/>
</dbReference>
<dbReference type="SUPFAM" id="SSF109755">
    <property type="entry name" value="PhoU-like"/>
    <property type="match status" value="1"/>
</dbReference>
<gene>
    <name evidence="2" type="ORF">DM868_14770</name>
</gene>
<evidence type="ECO:0000259" key="1">
    <source>
        <dbReference type="SMART" id="SM00966"/>
    </source>
</evidence>
<protein>
    <submittedName>
        <fullName evidence="2">Phosphate uptake regulator PhoU</fullName>
    </submittedName>
</protein>
<sequence>MDNRKVQKLGRSTLAMTLPATWAKQHHVNKGDNLVIEPSDRGVLTVTPELQQATGTKAVVHAQDLDRQSLERVIIGQYVLGRQVITVESDDDLTNEQTAAIYGAETQLMGLGVIEETPRTVSVRCSVDSEDFDITNMIRRLENTGSTMRKEAVKALLHGNTELAKRAMNRERQANKIFVLILRLIFTSYQNPRQIRAIGLDSGRPLIGYRSVAKNLELTADNAEDIATSVVEADGKPLAVDQPTIRNISTFSTQVSELSSLAIDTVIKRKYDLYRECLTLYNEVETAERTLLEAIPEVDNAELLRVRQIIVSLHQTAQYAIRNAEIAANLALDHDSGYVSIT</sequence>